<feature type="transmembrane region" description="Helical" evidence="11">
    <location>
        <begin position="261"/>
        <end position="284"/>
    </location>
</feature>
<name>A0A8H7Q947_9FUNG</name>
<evidence type="ECO:0000256" key="7">
    <source>
        <dbReference type="ARBA" id="ARBA00022989"/>
    </source>
</evidence>
<evidence type="ECO:0000256" key="10">
    <source>
        <dbReference type="SAM" id="MobiDB-lite"/>
    </source>
</evidence>
<dbReference type="OrthoDB" id="166803at2759"/>
<feature type="transmembrane region" description="Helical" evidence="11">
    <location>
        <begin position="142"/>
        <end position="162"/>
    </location>
</feature>
<proteinExistence type="inferred from homology"/>
<dbReference type="PANTHER" id="PTHR47549">
    <property type="entry name" value="GOLGI APPARATUS MEMBRANE PROTEIN TVP38-RELATED"/>
    <property type="match status" value="1"/>
</dbReference>
<keyword evidence="8" id="KW-0333">Golgi apparatus</keyword>
<dbReference type="AlphaFoldDB" id="A0A8H7Q947"/>
<feature type="domain" description="VTT" evidence="12">
    <location>
        <begin position="165"/>
        <end position="281"/>
    </location>
</feature>
<evidence type="ECO:0000259" key="12">
    <source>
        <dbReference type="Pfam" id="PF09335"/>
    </source>
</evidence>
<dbReference type="GO" id="GO:0016192">
    <property type="term" value="P:vesicle-mediated transport"/>
    <property type="evidence" value="ECO:0007669"/>
    <property type="project" value="TreeGrafter"/>
</dbReference>
<sequence length="387" mass="43322">MTPSEGAIHLPNHSETNTPVSDNASSPVSESNENLPSTTDWQMVEDNVGLLEEGSIVAGERTTRDRNRGWRGFLQEILGSFRATLTPYVTGERSVRDTLYQYRYFIGFLAISWITGIVLWHFKRQVFEGLENLSHAVEGMGAGGYVLIGSLIFLSAFPPMIGYGTYQTLSGFTFGFWRGFPLSYFGALAGSVTCFYLSRRWLKKRVTKMMSKYPRLEAVVHAVEKKGFKYHLQLFVLIRLAPYPFNIMNVMFAATNIPLTHYALGTAISLVKIAIHVYIGATLPSFAKHILGEDDDEPIDTATEVFRYTAMALGSILAFGVMIYVYFVAKRAVEEVIQEDSLETTGFLNPNPRPSSEDWMEWVDSDEDEADNVGHDPNNIRLTTASA</sequence>
<feature type="region of interest" description="Disordered" evidence="10">
    <location>
        <begin position="366"/>
        <end position="387"/>
    </location>
</feature>
<dbReference type="GO" id="GO:0000139">
    <property type="term" value="C:Golgi membrane"/>
    <property type="evidence" value="ECO:0007669"/>
    <property type="project" value="UniProtKB-SubCell"/>
</dbReference>
<keyword evidence="6 11" id="KW-0812">Transmembrane</keyword>
<feature type="transmembrane region" description="Helical" evidence="11">
    <location>
        <begin position="102"/>
        <end position="122"/>
    </location>
</feature>
<accession>A0A8H7Q947</accession>
<dbReference type="PANTHER" id="PTHR47549:SF3">
    <property type="entry name" value="GOLGI APPARATUS MEMBRANE PROTEIN TVP38"/>
    <property type="match status" value="1"/>
</dbReference>
<dbReference type="Pfam" id="PF09335">
    <property type="entry name" value="VTT_dom"/>
    <property type="match status" value="1"/>
</dbReference>
<evidence type="ECO:0000256" key="8">
    <source>
        <dbReference type="ARBA" id="ARBA00023034"/>
    </source>
</evidence>
<evidence type="ECO:0000256" key="4">
    <source>
        <dbReference type="ARBA" id="ARBA00013533"/>
    </source>
</evidence>
<dbReference type="InterPro" id="IPR032816">
    <property type="entry name" value="VTT_dom"/>
</dbReference>
<comment type="function">
    <text evidence="1">Golgi membrane protein involved in vesicular trafficking and spindle migration.</text>
</comment>
<evidence type="ECO:0000313" key="13">
    <source>
        <dbReference type="EMBL" id="KAG2188133.1"/>
    </source>
</evidence>
<evidence type="ECO:0000256" key="5">
    <source>
        <dbReference type="ARBA" id="ARBA00020673"/>
    </source>
</evidence>
<feature type="transmembrane region" description="Helical" evidence="11">
    <location>
        <begin position="182"/>
        <end position="202"/>
    </location>
</feature>
<organism evidence="13 14">
    <name type="scientific">Umbelopsis vinacea</name>
    <dbReference type="NCBI Taxonomy" id="44442"/>
    <lineage>
        <taxon>Eukaryota</taxon>
        <taxon>Fungi</taxon>
        <taxon>Fungi incertae sedis</taxon>
        <taxon>Mucoromycota</taxon>
        <taxon>Mucoromycotina</taxon>
        <taxon>Umbelopsidomycetes</taxon>
        <taxon>Umbelopsidales</taxon>
        <taxon>Umbelopsidaceae</taxon>
        <taxon>Umbelopsis</taxon>
    </lineage>
</organism>
<evidence type="ECO:0000256" key="9">
    <source>
        <dbReference type="ARBA" id="ARBA00023136"/>
    </source>
</evidence>
<keyword evidence="7 11" id="KW-1133">Transmembrane helix</keyword>
<evidence type="ECO:0000256" key="1">
    <source>
        <dbReference type="ARBA" id="ARBA00002978"/>
    </source>
</evidence>
<comment type="subcellular location">
    <subcellularLocation>
        <location evidence="2">Golgi apparatus membrane</location>
        <topology evidence="2">Multi-pass membrane protein</topology>
    </subcellularLocation>
</comment>
<feature type="region of interest" description="Disordered" evidence="10">
    <location>
        <begin position="1"/>
        <end position="39"/>
    </location>
</feature>
<keyword evidence="14" id="KW-1185">Reference proteome</keyword>
<feature type="compositionally biased region" description="Polar residues" evidence="10">
    <location>
        <begin position="13"/>
        <end position="39"/>
    </location>
</feature>
<comment type="caution">
    <text evidence="13">The sequence shown here is derived from an EMBL/GenBank/DDBJ whole genome shotgun (WGS) entry which is preliminary data.</text>
</comment>
<evidence type="ECO:0000256" key="3">
    <source>
        <dbReference type="ARBA" id="ARBA00008640"/>
    </source>
</evidence>
<dbReference type="GO" id="GO:0000022">
    <property type="term" value="P:mitotic spindle elongation"/>
    <property type="evidence" value="ECO:0007669"/>
    <property type="project" value="TreeGrafter"/>
</dbReference>
<evidence type="ECO:0000313" key="14">
    <source>
        <dbReference type="Proteomes" id="UP000612746"/>
    </source>
</evidence>
<keyword evidence="9 11" id="KW-0472">Membrane</keyword>
<feature type="transmembrane region" description="Helical" evidence="11">
    <location>
        <begin position="305"/>
        <end position="327"/>
    </location>
</feature>
<comment type="similarity">
    <text evidence="3">Belongs to the TVP38/TMEM64 family.</text>
</comment>
<evidence type="ECO:0000256" key="2">
    <source>
        <dbReference type="ARBA" id="ARBA00004653"/>
    </source>
</evidence>
<dbReference type="InterPro" id="IPR051076">
    <property type="entry name" value="Golgi_membrane_TVP38/TMEM64"/>
</dbReference>
<dbReference type="Proteomes" id="UP000612746">
    <property type="component" value="Unassembled WGS sequence"/>
</dbReference>
<reference evidence="13" key="1">
    <citation type="submission" date="2020-12" db="EMBL/GenBank/DDBJ databases">
        <title>Metabolic potential, ecology and presence of endohyphal bacteria is reflected in genomic diversity of Mucoromycotina.</title>
        <authorList>
            <person name="Muszewska A."/>
            <person name="Okrasinska A."/>
            <person name="Steczkiewicz K."/>
            <person name="Drgas O."/>
            <person name="Orlowska M."/>
            <person name="Perlinska-Lenart U."/>
            <person name="Aleksandrzak-Piekarczyk T."/>
            <person name="Szatraj K."/>
            <person name="Zielenkiewicz U."/>
            <person name="Pilsyk S."/>
            <person name="Malc E."/>
            <person name="Mieczkowski P."/>
            <person name="Kruszewska J.S."/>
            <person name="Biernat P."/>
            <person name="Pawlowska J."/>
        </authorList>
    </citation>
    <scope>NUCLEOTIDE SEQUENCE</scope>
    <source>
        <strain evidence="13">WA0000051536</strain>
    </source>
</reference>
<gene>
    <name evidence="13" type="ORF">INT44_000884</name>
</gene>
<protein>
    <recommendedName>
        <fullName evidence="4">Golgi apparatus membrane protein TVP38</fullName>
    </recommendedName>
    <alternativeName>
        <fullName evidence="5">Golgi apparatus membrane protein tvp38</fullName>
    </alternativeName>
</protein>
<dbReference type="EMBL" id="JAEPRA010000002">
    <property type="protein sequence ID" value="KAG2188133.1"/>
    <property type="molecule type" value="Genomic_DNA"/>
</dbReference>
<evidence type="ECO:0000256" key="6">
    <source>
        <dbReference type="ARBA" id="ARBA00022692"/>
    </source>
</evidence>
<evidence type="ECO:0000256" key="11">
    <source>
        <dbReference type="SAM" id="Phobius"/>
    </source>
</evidence>